<protein>
    <submittedName>
        <fullName evidence="3">Amino acid dehydrogenase</fullName>
    </submittedName>
</protein>
<keyword evidence="1" id="KW-0560">Oxidoreductase</keyword>
<dbReference type="AlphaFoldDB" id="A0A2S0NB81"/>
<gene>
    <name evidence="3" type="ORF">C6569_10250</name>
</gene>
<dbReference type="Pfam" id="PF01266">
    <property type="entry name" value="DAO"/>
    <property type="match status" value="1"/>
</dbReference>
<dbReference type="GO" id="GO:0016491">
    <property type="term" value="F:oxidoreductase activity"/>
    <property type="evidence" value="ECO:0007669"/>
    <property type="project" value="UniProtKB-KW"/>
</dbReference>
<dbReference type="RefSeq" id="WP_106748751.1">
    <property type="nucleotide sequence ID" value="NZ_CP027668.1"/>
</dbReference>
<organism evidence="3 4">
    <name type="scientific">Phreatobacter cathodiphilus</name>
    <dbReference type="NCBI Taxonomy" id="1868589"/>
    <lineage>
        <taxon>Bacteria</taxon>
        <taxon>Pseudomonadati</taxon>
        <taxon>Pseudomonadota</taxon>
        <taxon>Alphaproteobacteria</taxon>
        <taxon>Hyphomicrobiales</taxon>
        <taxon>Phreatobacteraceae</taxon>
        <taxon>Phreatobacter</taxon>
    </lineage>
</organism>
<dbReference type="Gene3D" id="3.30.9.10">
    <property type="entry name" value="D-Amino Acid Oxidase, subunit A, domain 2"/>
    <property type="match status" value="1"/>
</dbReference>
<evidence type="ECO:0000313" key="4">
    <source>
        <dbReference type="Proteomes" id="UP000237889"/>
    </source>
</evidence>
<proteinExistence type="predicted"/>
<dbReference type="PANTHER" id="PTHR13847:SF289">
    <property type="entry name" value="GLYCINE OXIDASE"/>
    <property type="match status" value="1"/>
</dbReference>
<dbReference type="InterPro" id="IPR036188">
    <property type="entry name" value="FAD/NAD-bd_sf"/>
</dbReference>
<dbReference type="SUPFAM" id="SSF54373">
    <property type="entry name" value="FAD-linked reductases, C-terminal domain"/>
    <property type="match status" value="1"/>
</dbReference>
<dbReference type="PANTHER" id="PTHR13847">
    <property type="entry name" value="SARCOSINE DEHYDROGENASE-RELATED"/>
    <property type="match status" value="1"/>
</dbReference>
<dbReference type="KEGG" id="phr:C6569_10250"/>
<sequence length="414" mass="45501">MTDIHDVIVLGAGMVGVSTALHARMRGLNVVLVDRRQPGEETSYGNSGVIDGGNLYPVAMPRDVPTLFQHALNRQTASHYHVGALPKVARWMFDYWRWSAPAKLEETARVMRPFFAQAVETHRELMAVAGAERYFRQTGWLELYRRPESLAAQDRRLALAREFGIDNVKLTHDETLELEPHLKGAFAGSIWCKGADTVSNPGGVTKAYAEAYVSRGGRFVIGDAMTLEKVAGGYRVQTADGPVTARQVVVALGIWSKALVAKFGYSVPLSAKRGYHRHYKPAGNAFLNRQVCDEDVGYVLCPMEQGIRLTTGVEIALPDAPATPVQVERAFAHAKDLFDLGEPVEAEPWMGRRPATPDSRPVVGPAPRHEGLWFAFGHGHWGFTLGPATGKALAIAMQGAPQPLDLSPYRIDRW</sequence>
<dbReference type="Proteomes" id="UP000237889">
    <property type="component" value="Chromosome"/>
</dbReference>
<dbReference type="SUPFAM" id="SSF51905">
    <property type="entry name" value="FAD/NAD(P)-binding domain"/>
    <property type="match status" value="1"/>
</dbReference>
<dbReference type="OrthoDB" id="9805337at2"/>
<feature type="domain" description="FAD dependent oxidoreductase" evidence="2">
    <location>
        <begin position="6"/>
        <end position="394"/>
    </location>
</feature>
<evidence type="ECO:0000256" key="1">
    <source>
        <dbReference type="ARBA" id="ARBA00023002"/>
    </source>
</evidence>
<reference evidence="3 4" key="1">
    <citation type="submission" date="2018-03" db="EMBL/GenBank/DDBJ databases">
        <title>Genome sequencing of Phreatobacter sp.</title>
        <authorList>
            <person name="Kim S.-J."/>
            <person name="Heo J."/>
            <person name="Kwon S.-W."/>
        </authorList>
    </citation>
    <scope>NUCLEOTIDE SEQUENCE [LARGE SCALE GENOMIC DNA]</scope>
    <source>
        <strain evidence="3 4">S-12</strain>
    </source>
</reference>
<keyword evidence="4" id="KW-1185">Reference proteome</keyword>
<dbReference type="GO" id="GO:0005737">
    <property type="term" value="C:cytoplasm"/>
    <property type="evidence" value="ECO:0007669"/>
    <property type="project" value="TreeGrafter"/>
</dbReference>
<evidence type="ECO:0000259" key="2">
    <source>
        <dbReference type="Pfam" id="PF01266"/>
    </source>
</evidence>
<dbReference type="EMBL" id="CP027668">
    <property type="protein sequence ID" value="AVO45410.1"/>
    <property type="molecule type" value="Genomic_DNA"/>
</dbReference>
<dbReference type="Gene3D" id="3.50.50.60">
    <property type="entry name" value="FAD/NAD(P)-binding domain"/>
    <property type="match status" value="2"/>
</dbReference>
<dbReference type="InterPro" id="IPR006076">
    <property type="entry name" value="FAD-dep_OxRdtase"/>
</dbReference>
<name>A0A2S0NB81_9HYPH</name>
<evidence type="ECO:0000313" key="3">
    <source>
        <dbReference type="EMBL" id="AVO45410.1"/>
    </source>
</evidence>
<accession>A0A2S0NB81</accession>